<dbReference type="FunFam" id="2.40.50.140:FF:000274">
    <property type="entry name" value="Mitochondrial RNA binding protein"/>
    <property type="match status" value="1"/>
</dbReference>
<dbReference type="InterPro" id="IPR011129">
    <property type="entry name" value="CSD"/>
</dbReference>
<keyword evidence="4" id="KW-1185">Reference proteome</keyword>
<dbReference type="InterPro" id="IPR050181">
    <property type="entry name" value="Cold_shock_domain"/>
</dbReference>
<evidence type="ECO:0000313" key="5">
    <source>
        <dbReference type="WBParaSite" id="nOo.2.0.1.t01690-RA"/>
    </source>
</evidence>
<dbReference type="PROSITE" id="PS51857">
    <property type="entry name" value="CSD_2"/>
    <property type="match status" value="1"/>
</dbReference>
<dbReference type="Pfam" id="PF00313">
    <property type="entry name" value="CSD"/>
    <property type="match status" value="1"/>
</dbReference>
<dbReference type="AlphaFoldDB" id="A0A182E157"/>
<feature type="compositionally biased region" description="Basic residues" evidence="1">
    <location>
        <begin position="220"/>
        <end position="245"/>
    </location>
</feature>
<feature type="compositionally biased region" description="Basic and acidic residues" evidence="1">
    <location>
        <begin position="246"/>
        <end position="255"/>
    </location>
</feature>
<dbReference type="PROSITE" id="PS00352">
    <property type="entry name" value="CSD_1"/>
    <property type="match status" value="1"/>
</dbReference>
<protein>
    <submittedName>
        <fullName evidence="5">CSD domain-containing protein</fullName>
    </submittedName>
</protein>
<name>A0A182E157_ONCOC</name>
<dbReference type="CDD" id="cd04458">
    <property type="entry name" value="CSP_CDS"/>
    <property type="match status" value="1"/>
</dbReference>
<sequence length="322" mass="36046">MRQVKGERGREKREEKRKKGEGWRVKGEGIREEPLEQEDLVQLPSQAVPSEMAETNNKPENHYGQLKTEMPLNDENHIDGKKIVARHIQGTVKWFNVKNGYGFINRADTGDDIFVHQTAVTKNNPNKYLRSLGDGEKVEFDVVEGQKGPEAANVTGPNGCNVEGSRYAADKSDMRGRGRAYRRRFYYGGYRPGRGGARRANSEGDRADGENGDNDEGGRRGRGGFRSRGRGRFRGRGRGRGGQRRRASEGDHQDATTEDQLNGENIPRKNFGRGRGRGGRGRRGARNVDAMNGETENNVRVSCDGESKENERPIADTKPYEQ</sequence>
<organism evidence="5">
    <name type="scientific">Onchocerca ochengi</name>
    <name type="common">Filarial nematode worm</name>
    <dbReference type="NCBI Taxonomy" id="42157"/>
    <lineage>
        <taxon>Eukaryota</taxon>
        <taxon>Metazoa</taxon>
        <taxon>Ecdysozoa</taxon>
        <taxon>Nematoda</taxon>
        <taxon>Chromadorea</taxon>
        <taxon>Rhabditida</taxon>
        <taxon>Spirurina</taxon>
        <taxon>Spiruromorpha</taxon>
        <taxon>Filarioidea</taxon>
        <taxon>Onchocercidae</taxon>
        <taxon>Onchocerca</taxon>
    </lineage>
</organism>
<dbReference type="Proteomes" id="UP000271087">
    <property type="component" value="Unassembled WGS sequence"/>
</dbReference>
<dbReference type="PRINTS" id="PR00050">
    <property type="entry name" value="COLDSHOCK"/>
</dbReference>
<dbReference type="WBParaSite" id="nOo.2.0.1.t01690-RA">
    <property type="protein sequence ID" value="nOo.2.0.1.t01690-RA"/>
    <property type="gene ID" value="nOo.2.0.1.g01690"/>
</dbReference>
<evidence type="ECO:0000256" key="1">
    <source>
        <dbReference type="SAM" id="MobiDB-lite"/>
    </source>
</evidence>
<dbReference type="InterPro" id="IPR012340">
    <property type="entry name" value="NA-bd_OB-fold"/>
</dbReference>
<accession>A0A182E157</accession>
<dbReference type="InterPro" id="IPR002059">
    <property type="entry name" value="CSP_DNA-bd"/>
</dbReference>
<feature type="compositionally biased region" description="Basic residues" evidence="1">
    <location>
        <begin position="270"/>
        <end position="285"/>
    </location>
</feature>
<dbReference type="SUPFAM" id="SSF50249">
    <property type="entry name" value="Nucleic acid-binding proteins"/>
    <property type="match status" value="1"/>
</dbReference>
<evidence type="ECO:0000313" key="3">
    <source>
        <dbReference type="EMBL" id="VDK64698.1"/>
    </source>
</evidence>
<feature type="region of interest" description="Disordered" evidence="1">
    <location>
        <begin position="1"/>
        <end position="34"/>
    </location>
</feature>
<reference evidence="5" key="1">
    <citation type="submission" date="2016-06" db="UniProtKB">
        <authorList>
            <consortium name="WormBaseParasite"/>
        </authorList>
    </citation>
    <scope>IDENTIFICATION</scope>
</reference>
<dbReference type="STRING" id="42157.A0A182E157"/>
<dbReference type="GO" id="GO:0003676">
    <property type="term" value="F:nucleic acid binding"/>
    <property type="evidence" value="ECO:0007669"/>
    <property type="project" value="InterPro"/>
</dbReference>
<dbReference type="PANTHER" id="PTHR11544">
    <property type="entry name" value="COLD SHOCK DOMAIN CONTAINING PROTEINS"/>
    <property type="match status" value="1"/>
</dbReference>
<evidence type="ECO:0000313" key="4">
    <source>
        <dbReference type="Proteomes" id="UP000271087"/>
    </source>
</evidence>
<gene>
    <name evidence="3" type="ORF">NOO_LOCUS1690</name>
</gene>
<dbReference type="InterPro" id="IPR019844">
    <property type="entry name" value="CSD_CS"/>
</dbReference>
<proteinExistence type="predicted"/>
<dbReference type="OrthoDB" id="203339at2759"/>
<feature type="region of interest" description="Disordered" evidence="1">
    <location>
        <begin position="187"/>
        <end position="322"/>
    </location>
</feature>
<feature type="compositionally biased region" description="Basic and acidic residues" evidence="1">
    <location>
        <begin position="303"/>
        <end position="322"/>
    </location>
</feature>
<reference evidence="3 4" key="2">
    <citation type="submission" date="2018-08" db="EMBL/GenBank/DDBJ databases">
        <authorList>
            <person name="Laetsch R D."/>
            <person name="Stevens L."/>
            <person name="Kumar S."/>
            <person name="Blaxter L. M."/>
        </authorList>
    </citation>
    <scope>NUCLEOTIDE SEQUENCE [LARGE SCALE GENOMIC DNA]</scope>
</reference>
<dbReference type="EMBL" id="UYRW01000226">
    <property type="protein sequence ID" value="VDK64698.1"/>
    <property type="molecule type" value="Genomic_DNA"/>
</dbReference>
<evidence type="ECO:0000259" key="2">
    <source>
        <dbReference type="PROSITE" id="PS51857"/>
    </source>
</evidence>
<dbReference type="Gene3D" id="2.40.50.140">
    <property type="entry name" value="Nucleic acid-binding proteins"/>
    <property type="match status" value="1"/>
</dbReference>
<feature type="domain" description="CSD" evidence="2">
    <location>
        <begin position="87"/>
        <end position="156"/>
    </location>
</feature>
<dbReference type="SMART" id="SM00357">
    <property type="entry name" value="CSP"/>
    <property type="match status" value="1"/>
</dbReference>
<feature type="compositionally biased region" description="Basic and acidic residues" evidence="1">
    <location>
        <begin position="200"/>
        <end position="209"/>
    </location>
</feature>